<protein>
    <submittedName>
        <fullName evidence="2">Putative tick transposon</fullName>
    </submittedName>
</protein>
<evidence type="ECO:0000313" key="2">
    <source>
        <dbReference type="EMBL" id="JAT92772.1"/>
    </source>
</evidence>
<accession>A0A1E1X0M0</accession>
<feature type="non-terminal residue" evidence="2">
    <location>
        <position position="1"/>
    </location>
</feature>
<feature type="compositionally biased region" description="Low complexity" evidence="1">
    <location>
        <begin position="112"/>
        <end position="126"/>
    </location>
</feature>
<dbReference type="EMBL" id="GFAC01006416">
    <property type="protein sequence ID" value="JAT92772.1"/>
    <property type="molecule type" value="mRNA"/>
</dbReference>
<sequence length="152" mass="16907">RNRLDVVKPAVGGRVAYNQFKQSVARPRRDRDIAVGDQVMARNYRGRPNWVPGVIVGQSGPLSFTVRATTPRGSFTWRRHKDQLLARTTDPDREASDQEGYEFLAFPPSVDPVTSSAPTTSGPAASQEIQTAGARRYPTRDRRPPDRYQAGV</sequence>
<evidence type="ECO:0000256" key="1">
    <source>
        <dbReference type="SAM" id="MobiDB-lite"/>
    </source>
</evidence>
<proteinExistence type="evidence at transcript level"/>
<dbReference type="AlphaFoldDB" id="A0A1E1X0M0"/>
<name>A0A1E1X0M0_9ACAR</name>
<organism evidence="2">
    <name type="scientific">Amblyomma aureolatum</name>
    <dbReference type="NCBI Taxonomy" id="187763"/>
    <lineage>
        <taxon>Eukaryota</taxon>
        <taxon>Metazoa</taxon>
        <taxon>Ecdysozoa</taxon>
        <taxon>Arthropoda</taxon>
        <taxon>Chelicerata</taxon>
        <taxon>Arachnida</taxon>
        <taxon>Acari</taxon>
        <taxon>Parasitiformes</taxon>
        <taxon>Ixodida</taxon>
        <taxon>Ixodoidea</taxon>
        <taxon>Ixodidae</taxon>
        <taxon>Amblyomminae</taxon>
        <taxon>Amblyomma</taxon>
    </lineage>
</organism>
<reference evidence="2" key="1">
    <citation type="journal article" date="2017" name="Front. Cell. Infect. Microbiol.">
        <title>The Distinct Transcriptional Response of the Midgut of Amblyomma sculptum and Amblyomma aureolatum Ticks to Rickettsia rickettsii Correlates to Their Differences in Susceptibility to Infection.</title>
        <authorList>
            <person name="Martins L.A."/>
            <person name="Galletti M.F.B.M."/>
            <person name="Ribeiro J.M."/>
            <person name="Fujita A."/>
            <person name="Costa F.B."/>
            <person name="Labruna M.B."/>
            <person name="Daffre S."/>
            <person name="Fogaca A.C."/>
        </authorList>
    </citation>
    <scope>NUCLEOTIDE SEQUENCE</scope>
</reference>
<feature type="region of interest" description="Disordered" evidence="1">
    <location>
        <begin position="105"/>
        <end position="152"/>
    </location>
</feature>